<dbReference type="EMBL" id="JAGGMS010000001">
    <property type="protein sequence ID" value="MBP2184436.1"/>
    <property type="molecule type" value="Genomic_DNA"/>
</dbReference>
<comment type="caution">
    <text evidence="3">The sequence shown here is derived from an EMBL/GenBank/DDBJ whole genome shotgun (WGS) entry which is preliminary data.</text>
</comment>
<feature type="transmembrane region" description="Helical" evidence="1">
    <location>
        <begin position="20"/>
        <end position="39"/>
    </location>
</feature>
<feature type="transmembrane region" description="Helical" evidence="1">
    <location>
        <begin position="172"/>
        <end position="194"/>
    </location>
</feature>
<keyword evidence="4" id="KW-1185">Reference proteome</keyword>
<keyword evidence="1" id="KW-0472">Membrane</keyword>
<organism evidence="3 4">
    <name type="scientific">Amycolatopsis magusensis</name>
    <dbReference type="NCBI Taxonomy" id="882444"/>
    <lineage>
        <taxon>Bacteria</taxon>
        <taxon>Bacillati</taxon>
        <taxon>Actinomycetota</taxon>
        <taxon>Actinomycetes</taxon>
        <taxon>Pseudonocardiales</taxon>
        <taxon>Pseudonocardiaceae</taxon>
        <taxon>Amycolatopsis</taxon>
    </lineage>
</organism>
<dbReference type="Proteomes" id="UP000741013">
    <property type="component" value="Unassembled WGS sequence"/>
</dbReference>
<keyword evidence="1" id="KW-1133">Transmembrane helix</keyword>
<dbReference type="Pfam" id="PF13796">
    <property type="entry name" value="Sensor"/>
    <property type="match status" value="1"/>
</dbReference>
<protein>
    <recommendedName>
        <fullName evidence="2">Putative sensor domain-containing protein</fullName>
    </recommendedName>
</protein>
<feature type="domain" description="Putative sensor" evidence="2">
    <location>
        <begin position="22"/>
        <end position="205"/>
    </location>
</feature>
<feature type="transmembrane region" description="Helical" evidence="1">
    <location>
        <begin position="113"/>
        <end position="146"/>
    </location>
</feature>
<evidence type="ECO:0000313" key="4">
    <source>
        <dbReference type="Proteomes" id="UP000741013"/>
    </source>
</evidence>
<dbReference type="InterPro" id="IPR025828">
    <property type="entry name" value="Put_sensor_dom"/>
</dbReference>
<feature type="transmembrane region" description="Helical" evidence="1">
    <location>
        <begin position="45"/>
        <end position="64"/>
    </location>
</feature>
<name>A0ABS4Q0Q7_9PSEU</name>
<reference evidence="3 4" key="1">
    <citation type="submission" date="2021-03" db="EMBL/GenBank/DDBJ databases">
        <title>Sequencing the genomes of 1000 actinobacteria strains.</title>
        <authorList>
            <person name="Klenk H.-P."/>
        </authorList>
    </citation>
    <scope>NUCLEOTIDE SEQUENCE [LARGE SCALE GENOMIC DNA]</scope>
    <source>
        <strain evidence="3 4">DSM 45510</strain>
    </source>
</reference>
<evidence type="ECO:0000256" key="1">
    <source>
        <dbReference type="SAM" id="Phobius"/>
    </source>
</evidence>
<evidence type="ECO:0000313" key="3">
    <source>
        <dbReference type="EMBL" id="MBP2184436.1"/>
    </source>
</evidence>
<accession>A0ABS4Q0Q7</accession>
<sequence>MAEAEQTADRPPRRRFFRALAYLLLNLPIGVAGFSILFALTSLGFSLAVVLIGLPLLGLTALLARSLARMERARVHTMLGTYIPAPHLVPPAGGQLRRWTAPLRDGATWRDLLYVFLLFPLGVLQFSLVVGAWSVSVALLALPVFYHFVDDGAYRFPSESLHWVTVDTPLEALPWAALGFVFAVLSVLLTRGLAAGHARFARALLAAR</sequence>
<proteinExistence type="predicted"/>
<evidence type="ECO:0000259" key="2">
    <source>
        <dbReference type="Pfam" id="PF13796"/>
    </source>
</evidence>
<dbReference type="RefSeq" id="WP_245369523.1">
    <property type="nucleotide sequence ID" value="NZ_JAGGMS010000001.1"/>
</dbReference>
<keyword evidence="1" id="KW-0812">Transmembrane</keyword>
<gene>
    <name evidence="3" type="ORF">JOM49_005962</name>
</gene>